<protein>
    <submittedName>
        <fullName evidence="4">Gfo/Idh/MocA family oxidoreductase</fullName>
    </submittedName>
</protein>
<dbReference type="PANTHER" id="PTHR43377:SF1">
    <property type="entry name" value="BILIVERDIN REDUCTASE A"/>
    <property type="match status" value="1"/>
</dbReference>
<name>A0ABT7TRK1_9MICO</name>
<dbReference type="Pfam" id="PF22725">
    <property type="entry name" value="GFO_IDH_MocA_C3"/>
    <property type="match status" value="1"/>
</dbReference>
<proteinExistence type="predicted"/>
<evidence type="ECO:0000259" key="2">
    <source>
        <dbReference type="Pfam" id="PF01408"/>
    </source>
</evidence>
<dbReference type="PANTHER" id="PTHR43377">
    <property type="entry name" value="BILIVERDIN REDUCTASE A"/>
    <property type="match status" value="1"/>
</dbReference>
<comment type="caution">
    <text evidence="4">The sequence shown here is derived from an EMBL/GenBank/DDBJ whole genome shotgun (WGS) entry which is preliminary data.</text>
</comment>
<dbReference type="EMBL" id="JAUCMN010000007">
    <property type="protein sequence ID" value="MDM7892238.1"/>
    <property type="molecule type" value="Genomic_DNA"/>
</dbReference>
<evidence type="ECO:0000313" key="5">
    <source>
        <dbReference type="Proteomes" id="UP001236404"/>
    </source>
</evidence>
<dbReference type="Proteomes" id="UP001236404">
    <property type="component" value="Unassembled WGS sequence"/>
</dbReference>
<organism evidence="4 5">
    <name type="scientific">Curtobacterium caseinilyticum</name>
    <dbReference type="NCBI Taxonomy" id="3055137"/>
    <lineage>
        <taxon>Bacteria</taxon>
        <taxon>Bacillati</taxon>
        <taxon>Actinomycetota</taxon>
        <taxon>Actinomycetes</taxon>
        <taxon>Micrococcales</taxon>
        <taxon>Microbacteriaceae</taxon>
        <taxon>Curtobacterium</taxon>
    </lineage>
</organism>
<accession>A0ABT7TRK1</accession>
<dbReference type="InterPro" id="IPR036291">
    <property type="entry name" value="NAD(P)-bd_dom_sf"/>
</dbReference>
<evidence type="ECO:0000256" key="1">
    <source>
        <dbReference type="ARBA" id="ARBA00023027"/>
    </source>
</evidence>
<keyword evidence="5" id="KW-1185">Reference proteome</keyword>
<dbReference type="Gene3D" id="3.30.360.10">
    <property type="entry name" value="Dihydrodipicolinate Reductase, domain 2"/>
    <property type="match status" value="1"/>
</dbReference>
<dbReference type="InterPro" id="IPR055170">
    <property type="entry name" value="GFO_IDH_MocA-like_dom"/>
</dbReference>
<dbReference type="Gene3D" id="3.40.50.720">
    <property type="entry name" value="NAD(P)-binding Rossmann-like Domain"/>
    <property type="match status" value="1"/>
</dbReference>
<feature type="domain" description="GFO/IDH/MocA-like oxidoreductase" evidence="3">
    <location>
        <begin position="144"/>
        <end position="257"/>
    </location>
</feature>
<dbReference type="RefSeq" id="WP_289473936.1">
    <property type="nucleotide sequence ID" value="NZ_JAUCMN010000007.1"/>
</dbReference>
<dbReference type="SUPFAM" id="SSF51735">
    <property type="entry name" value="NAD(P)-binding Rossmann-fold domains"/>
    <property type="match status" value="1"/>
</dbReference>
<evidence type="ECO:0000259" key="3">
    <source>
        <dbReference type="Pfam" id="PF22725"/>
    </source>
</evidence>
<sequence length="330" mass="34895">MTSEPASRGPGRTRVVVLGASHWHTPLYRDAVLRRHDVLAVQDAQPAAIADAAAWDAPMVASVDEALAFPDIDLAYVLSPHDEVAAVCRTLVDRGIPFAVEKPLGVDLAELRSVVAAAHAADVPATVALVQRGGPVDAWLRRAGRISYERASFIAGPPNRYRHSGSPWMLDPARAGGGALVNLGPHFVDLALQHLGPAAVSLRSRSHALHGEAVEDHATLVLATAAGAEAVIEVGYAFPDAPTKRYCSFTAAGTDGFVSIDTDGTARFTGTDGITEQTVIDVDSDPLYTRFVDAVADSLADGFRGMPTLDDLEDTMARIWHVGGTEGVQR</sequence>
<dbReference type="Pfam" id="PF01408">
    <property type="entry name" value="GFO_IDH_MocA"/>
    <property type="match status" value="1"/>
</dbReference>
<keyword evidence="1" id="KW-0520">NAD</keyword>
<gene>
    <name evidence="4" type="ORF">QUG93_11115</name>
</gene>
<evidence type="ECO:0000313" key="4">
    <source>
        <dbReference type="EMBL" id="MDM7892238.1"/>
    </source>
</evidence>
<feature type="domain" description="Gfo/Idh/MocA-like oxidoreductase N-terminal" evidence="2">
    <location>
        <begin position="14"/>
        <end position="127"/>
    </location>
</feature>
<dbReference type="InterPro" id="IPR051450">
    <property type="entry name" value="Gfo/Idh/MocA_Oxidoreductases"/>
</dbReference>
<dbReference type="SUPFAM" id="SSF55347">
    <property type="entry name" value="Glyceraldehyde-3-phosphate dehydrogenase-like, C-terminal domain"/>
    <property type="match status" value="1"/>
</dbReference>
<dbReference type="InterPro" id="IPR000683">
    <property type="entry name" value="Gfo/Idh/MocA-like_OxRdtase_N"/>
</dbReference>
<reference evidence="4 5" key="1">
    <citation type="submission" date="2023-06" db="EMBL/GenBank/DDBJ databases">
        <authorList>
            <person name="Feng G."/>
            <person name="Li J."/>
            <person name="Zhu H."/>
        </authorList>
    </citation>
    <scope>NUCLEOTIDE SEQUENCE [LARGE SCALE GENOMIC DNA]</scope>
    <source>
        <strain evidence="4 5">RHCKG28</strain>
    </source>
</reference>